<feature type="domain" description="Homeobox" evidence="8">
    <location>
        <begin position="73"/>
        <end position="136"/>
    </location>
</feature>
<dbReference type="CDD" id="cd00086">
    <property type="entry name" value="homeodomain"/>
    <property type="match status" value="1"/>
</dbReference>
<evidence type="ECO:0000259" key="8">
    <source>
        <dbReference type="PROSITE" id="PS50071"/>
    </source>
</evidence>
<evidence type="ECO:0000256" key="6">
    <source>
        <dbReference type="PROSITE-ProRule" id="PRU00108"/>
    </source>
</evidence>
<dbReference type="GeneTree" id="ENSGT00940000159909"/>
<gene>
    <name evidence="9" type="primary">IRX6</name>
</gene>
<keyword evidence="10" id="KW-1185">Reference proteome</keyword>
<dbReference type="GO" id="GO:0005634">
    <property type="term" value="C:nucleus"/>
    <property type="evidence" value="ECO:0007669"/>
    <property type="project" value="UniProtKB-SubCell"/>
</dbReference>
<dbReference type="PANTHER" id="PTHR11211">
    <property type="entry name" value="IROQUOIS-CLASS HOMEODOMAIN PROTEIN IRX"/>
    <property type="match status" value="1"/>
</dbReference>
<dbReference type="FunFam" id="1.10.10.60:FF:000003">
    <property type="entry name" value="Iroquois-class homeobox protein IRX"/>
    <property type="match status" value="1"/>
</dbReference>
<comment type="subcellular location">
    <subcellularLocation>
        <location evidence="1 6">Nucleus</location>
    </subcellularLocation>
</comment>
<evidence type="ECO:0000313" key="10">
    <source>
        <dbReference type="Proteomes" id="UP000694426"/>
    </source>
</evidence>
<sequence>MYGAPYPGGQGYGNYLPYSAEPAAIYTALNPQYELKDGTGGPLPSGMAQPAAYYPYEPALGQYPYDRYGTGDLGGSARRKNATRETTSTLKTWLYEHRKNPYPTKGEKIMLAIITKMTLTQVSTWFANARRRLKKENKMTWAPKPRGGDERKGSPAGGAGAERRSCGLSDLEEDEEEEEEEEDEEQEARKADKSPPGSLLEAPSLAPRSDCSLPGPFRALPCARGPAADTPLAAPPPPPPPPPPYAPAEKPRIWSLARTAARRGSPERGGGAPELPPTPKALRGSPLGLQQLPAALRRPGEPGGPGAPGGPQGTRSGGAGGPGGGG</sequence>
<dbReference type="GO" id="GO:0030182">
    <property type="term" value="P:neuron differentiation"/>
    <property type="evidence" value="ECO:0007669"/>
    <property type="project" value="TreeGrafter"/>
</dbReference>
<dbReference type="InterPro" id="IPR017970">
    <property type="entry name" value="Homeobox_CS"/>
</dbReference>
<dbReference type="SMART" id="SM00389">
    <property type="entry name" value="HOX"/>
    <property type="match status" value="1"/>
</dbReference>
<feature type="region of interest" description="Disordered" evidence="7">
    <location>
        <begin position="136"/>
        <end position="326"/>
    </location>
</feature>
<dbReference type="Gene3D" id="1.10.10.60">
    <property type="entry name" value="Homeodomain-like"/>
    <property type="match status" value="1"/>
</dbReference>
<organism evidence="9 10">
    <name type="scientific">Anser brachyrhynchus</name>
    <name type="common">Pink-footed goose</name>
    <dbReference type="NCBI Taxonomy" id="132585"/>
    <lineage>
        <taxon>Eukaryota</taxon>
        <taxon>Metazoa</taxon>
        <taxon>Chordata</taxon>
        <taxon>Craniata</taxon>
        <taxon>Vertebrata</taxon>
        <taxon>Euteleostomi</taxon>
        <taxon>Archelosauria</taxon>
        <taxon>Archosauria</taxon>
        <taxon>Dinosauria</taxon>
        <taxon>Saurischia</taxon>
        <taxon>Theropoda</taxon>
        <taxon>Coelurosauria</taxon>
        <taxon>Aves</taxon>
        <taxon>Neognathae</taxon>
        <taxon>Galloanserae</taxon>
        <taxon>Anseriformes</taxon>
        <taxon>Anatidae</taxon>
        <taxon>Anserinae</taxon>
        <taxon>Anser</taxon>
    </lineage>
</organism>
<protein>
    <submittedName>
        <fullName evidence="9">Iroquois homeobox 6</fullName>
    </submittedName>
</protein>
<dbReference type="PROSITE" id="PS00027">
    <property type="entry name" value="HOMEOBOX_1"/>
    <property type="match status" value="1"/>
</dbReference>
<dbReference type="Ensembl" id="ENSABRT00000037035.1">
    <property type="protein sequence ID" value="ENSABRP00000026437.1"/>
    <property type="gene ID" value="ENSABRG00000022116.1"/>
</dbReference>
<proteinExistence type="inferred from homology"/>
<dbReference type="SUPFAM" id="SSF46689">
    <property type="entry name" value="Homeodomain-like"/>
    <property type="match status" value="1"/>
</dbReference>
<evidence type="ECO:0000256" key="4">
    <source>
        <dbReference type="ARBA" id="ARBA00023155"/>
    </source>
</evidence>
<evidence type="ECO:0000313" key="9">
    <source>
        <dbReference type="Ensembl" id="ENSABRP00000026437.1"/>
    </source>
</evidence>
<keyword evidence="4 6" id="KW-0371">Homeobox</keyword>
<dbReference type="InterPro" id="IPR009057">
    <property type="entry name" value="Homeodomain-like_sf"/>
</dbReference>
<dbReference type="PANTHER" id="PTHR11211:SF47">
    <property type="entry name" value="IROQUOIS HOMEOBOX PROTEIN 6A"/>
    <property type="match status" value="1"/>
</dbReference>
<dbReference type="AlphaFoldDB" id="A0A8B9ICZ4"/>
<feature type="compositionally biased region" description="Gly residues" evidence="7">
    <location>
        <begin position="301"/>
        <end position="326"/>
    </location>
</feature>
<keyword evidence="5 6" id="KW-0539">Nucleus</keyword>
<reference evidence="9" key="1">
    <citation type="submission" date="2025-08" db="UniProtKB">
        <authorList>
            <consortium name="Ensembl"/>
        </authorList>
    </citation>
    <scope>IDENTIFICATION</scope>
</reference>
<evidence type="ECO:0000256" key="5">
    <source>
        <dbReference type="ARBA" id="ARBA00023242"/>
    </source>
</evidence>
<dbReference type="Proteomes" id="UP000694426">
    <property type="component" value="Unplaced"/>
</dbReference>
<evidence type="ECO:0000256" key="3">
    <source>
        <dbReference type="ARBA" id="ARBA00023125"/>
    </source>
</evidence>
<keyword evidence="3 6" id="KW-0238">DNA-binding</keyword>
<feature type="DNA-binding region" description="Homeobox" evidence="6">
    <location>
        <begin position="75"/>
        <end position="137"/>
    </location>
</feature>
<evidence type="ECO:0000256" key="7">
    <source>
        <dbReference type="SAM" id="MobiDB-lite"/>
    </source>
</evidence>
<comment type="similarity">
    <text evidence="2">Belongs to the TALE/IRO homeobox family.</text>
</comment>
<feature type="compositionally biased region" description="Acidic residues" evidence="7">
    <location>
        <begin position="170"/>
        <end position="186"/>
    </location>
</feature>
<dbReference type="InterPro" id="IPR008422">
    <property type="entry name" value="KN_HD"/>
</dbReference>
<dbReference type="InterPro" id="IPR003893">
    <property type="entry name" value="Iroquois_homeo"/>
</dbReference>
<dbReference type="InterPro" id="IPR001356">
    <property type="entry name" value="HD"/>
</dbReference>
<dbReference type="SMART" id="SM00548">
    <property type="entry name" value="IRO"/>
    <property type="match status" value="1"/>
</dbReference>
<name>A0A8B9ICZ4_9AVES</name>
<reference evidence="9" key="2">
    <citation type="submission" date="2025-09" db="UniProtKB">
        <authorList>
            <consortium name="Ensembl"/>
        </authorList>
    </citation>
    <scope>IDENTIFICATION</scope>
</reference>
<dbReference type="PROSITE" id="PS50071">
    <property type="entry name" value="HOMEOBOX_2"/>
    <property type="match status" value="1"/>
</dbReference>
<accession>A0A8B9ICZ4</accession>
<evidence type="ECO:0000256" key="1">
    <source>
        <dbReference type="ARBA" id="ARBA00004123"/>
    </source>
</evidence>
<dbReference type="Pfam" id="PF05920">
    <property type="entry name" value="Homeobox_KN"/>
    <property type="match status" value="1"/>
</dbReference>
<dbReference type="GO" id="GO:0048468">
    <property type="term" value="P:cell development"/>
    <property type="evidence" value="ECO:0007669"/>
    <property type="project" value="TreeGrafter"/>
</dbReference>
<feature type="compositionally biased region" description="Pro residues" evidence="7">
    <location>
        <begin position="233"/>
        <end position="246"/>
    </location>
</feature>
<evidence type="ECO:0000256" key="2">
    <source>
        <dbReference type="ARBA" id="ARBA00008446"/>
    </source>
</evidence>
<dbReference type="GO" id="GO:0000981">
    <property type="term" value="F:DNA-binding transcription factor activity, RNA polymerase II-specific"/>
    <property type="evidence" value="ECO:0007669"/>
    <property type="project" value="InterPro"/>
</dbReference>
<dbReference type="GO" id="GO:0000978">
    <property type="term" value="F:RNA polymerase II cis-regulatory region sequence-specific DNA binding"/>
    <property type="evidence" value="ECO:0007669"/>
    <property type="project" value="TreeGrafter"/>
</dbReference>